<evidence type="ECO:0000313" key="2">
    <source>
        <dbReference type="EMBL" id="CAJ0605421.1"/>
    </source>
</evidence>
<protein>
    <submittedName>
        <fullName evidence="2">Uncharacterized protein</fullName>
    </submittedName>
</protein>
<keyword evidence="3" id="KW-1185">Reference proteome</keyword>
<evidence type="ECO:0000313" key="3">
    <source>
        <dbReference type="Proteomes" id="UP001176961"/>
    </source>
</evidence>
<name>A0AA36MB24_CYLNA</name>
<evidence type="ECO:0000256" key="1">
    <source>
        <dbReference type="SAM" id="MobiDB-lite"/>
    </source>
</evidence>
<feature type="compositionally biased region" description="Basic residues" evidence="1">
    <location>
        <begin position="60"/>
        <end position="81"/>
    </location>
</feature>
<dbReference type="EMBL" id="CATQJL010000316">
    <property type="protein sequence ID" value="CAJ0605421.1"/>
    <property type="molecule type" value="Genomic_DNA"/>
</dbReference>
<proteinExistence type="predicted"/>
<feature type="compositionally biased region" description="Polar residues" evidence="1">
    <location>
        <begin position="39"/>
        <end position="49"/>
    </location>
</feature>
<feature type="compositionally biased region" description="Basic and acidic residues" evidence="1">
    <location>
        <begin position="82"/>
        <end position="99"/>
    </location>
</feature>
<reference evidence="2" key="1">
    <citation type="submission" date="2023-07" db="EMBL/GenBank/DDBJ databases">
        <authorList>
            <consortium name="CYATHOMIX"/>
        </authorList>
    </citation>
    <scope>NUCLEOTIDE SEQUENCE</scope>
    <source>
        <strain evidence="2">N/A</strain>
    </source>
</reference>
<gene>
    <name evidence="2" type="ORF">CYNAS_LOCUS17404</name>
</gene>
<dbReference type="Proteomes" id="UP001176961">
    <property type="component" value="Unassembled WGS sequence"/>
</dbReference>
<comment type="caution">
    <text evidence="2">The sequence shown here is derived from an EMBL/GenBank/DDBJ whole genome shotgun (WGS) entry which is preliminary data.</text>
</comment>
<dbReference type="AlphaFoldDB" id="A0AA36MB24"/>
<feature type="region of interest" description="Disordered" evidence="1">
    <location>
        <begin position="19"/>
        <end position="117"/>
    </location>
</feature>
<sequence length="211" mass="23719">MGASVFLTLHYCSMCANARGSNDKRERARGRWQNKDLSKSSVKSISANLRSERELMVVKNTHKKRKKVKRHGPRKRKHHKKAQETAKAKRKTPKSDKFKKLGGRTKSTQGDEETKETQVGITYCTDDGLDDTNLDAPSFEPILWPPSSDERRQHVGERIGDEEFNTALEGDKNEPAEECKAAAFDSRTAAPTSGSNVVNAEESTVDLYNFH</sequence>
<organism evidence="2 3">
    <name type="scientific">Cylicocyclus nassatus</name>
    <name type="common">Nematode worm</name>
    <dbReference type="NCBI Taxonomy" id="53992"/>
    <lineage>
        <taxon>Eukaryota</taxon>
        <taxon>Metazoa</taxon>
        <taxon>Ecdysozoa</taxon>
        <taxon>Nematoda</taxon>
        <taxon>Chromadorea</taxon>
        <taxon>Rhabditida</taxon>
        <taxon>Rhabditina</taxon>
        <taxon>Rhabditomorpha</taxon>
        <taxon>Strongyloidea</taxon>
        <taxon>Strongylidae</taxon>
        <taxon>Cylicocyclus</taxon>
    </lineage>
</organism>
<accession>A0AA36MB24</accession>